<evidence type="ECO:0000256" key="5">
    <source>
        <dbReference type="SAM" id="Phobius"/>
    </source>
</evidence>
<dbReference type="PANTHER" id="PTHR23044:SF61">
    <property type="entry name" value="3'-5' EXORIBONUCLEASE 1-RELATED"/>
    <property type="match status" value="1"/>
</dbReference>
<keyword evidence="1" id="KW-0540">Nuclease</keyword>
<feature type="region of interest" description="Disordered" evidence="4">
    <location>
        <begin position="95"/>
        <end position="145"/>
    </location>
</feature>
<evidence type="ECO:0000313" key="8">
    <source>
        <dbReference type="Proteomes" id="UP000230750"/>
    </source>
</evidence>
<dbReference type="GO" id="GO:0003676">
    <property type="term" value="F:nucleic acid binding"/>
    <property type="evidence" value="ECO:0007669"/>
    <property type="project" value="InterPro"/>
</dbReference>
<dbReference type="Pfam" id="PF00929">
    <property type="entry name" value="RNase_T"/>
    <property type="match status" value="1"/>
</dbReference>
<proteinExistence type="predicted"/>
<dbReference type="AlphaFoldDB" id="A0A2G8KTP9"/>
<feature type="compositionally biased region" description="Polar residues" evidence="4">
    <location>
        <begin position="99"/>
        <end position="113"/>
    </location>
</feature>
<sequence>MTASTTIAREFANSKMLMQFSLSFIVTSVICGLFVIIVLYCLTLKKYKSKSEVSKVWHNVTVNGRPSRKIRKQRSVRHKKKMASIAITQAMKTCKSEPITENEQPTKSASSTKALKRHSPEECKDVFNNPSNKKQSPKKSKVIRETKDFNHPVYKSISSQNGEINRMTHQQLISTLKQFNLDSSGYPDILKKRLKLYYMESSLGKAGLDSHQTAQSFDYLCVIDFEATCERQNPADYLHEIIEFPIVLVNTKTRLVEDTLMLFCKPLLNPKLSEFCTSLTNITQVQVDYADTFPVVLETVNWWMKHKELGSKYKFAIVTDGPWDMNLFLRVQCKLSKLKFPSYAKNWINLSKTFSSFYKTSRVKLELMLRNLGMEFEGQPHRGIDDAKNIARIAVKLMEDGCNLVINDALT</sequence>
<keyword evidence="5" id="KW-0472">Membrane</keyword>
<dbReference type="SUPFAM" id="SSF53098">
    <property type="entry name" value="Ribonuclease H-like"/>
    <property type="match status" value="1"/>
</dbReference>
<dbReference type="InterPro" id="IPR036361">
    <property type="entry name" value="SAP_dom_sf"/>
</dbReference>
<dbReference type="InterPro" id="IPR012337">
    <property type="entry name" value="RNaseH-like_sf"/>
</dbReference>
<dbReference type="InterPro" id="IPR036397">
    <property type="entry name" value="RNaseH_sf"/>
</dbReference>
<dbReference type="SMART" id="SM00479">
    <property type="entry name" value="EXOIII"/>
    <property type="match status" value="1"/>
</dbReference>
<dbReference type="STRING" id="307972.A0A2G8KTP9"/>
<dbReference type="GO" id="GO:0005730">
    <property type="term" value="C:nucleolus"/>
    <property type="evidence" value="ECO:0007669"/>
    <property type="project" value="TreeGrafter"/>
</dbReference>
<dbReference type="GO" id="GO:0000175">
    <property type="term" value="F:3'-5'-RNA exonuclease activity"/>
    <property type="evidence" value="ECO:0007669"/>
    <property type="project" value="InterPro"/>
</dbReference>
<protein>
    <submittedName>
        <fullName evidence="7">Putative 3'-5' exoribonuclease 1 isoform X1</fullName>
    </submittedName>
</protein>
<evidence type="ECO:0000256" key="4">
    <source>
        <dbReference type="SAM" id="MobiDB-lite"/>
    </source>
</evidence>
<dbReference type="InterPro" id="IPR051274">
    <property type="entry name" value="3-5_Exoribonuclease"/>
</dbReference>
<dbReference type="Gene3D" id="1.10.720.30">
    <property type="entry name" value="SAP domain"/>
    <property type="match status" value="1"/>
</dbReference>
<evidence type="ECO:0000256" key="2">
    <source>
        <dbReference type="ARBA" id="ARBA00022801"/>
    </source>
</evidence>
<dbReference type="Proteomes" id="UP000230750">
    <property type="component" value="Unassembled WGS sequence"/>
</dbReference>
<dbReference type="EMBL" id="MRZV01000377">
    <property type="protein sequence ID" value="PIK51352.1"/>
    <property type="molecule type" value="Genomic_DNA"/>
</dbReference>
<comment type="caution">
    <text evidence="7">The sequence shown here is derived from an EMBL/GenBank/DDBJ whole genome shotgun (WGS) entry which is preliminary data.</text>
</comment>
<dbReference type="PANTHER" id="PTHR23044">
    <property type="entry name" value="3'-5' EXONUCLEASE ERI1-RELATED"/>
    <property type="match status" value="1"/>
</dbReference>
<evidence type="ECO:0000256" key="1">
    <source>
        <dbReference type="ARBA" id="ARBA00022722"/>
    </source>
</evidence>
<dbReference type="FunFam" id="3.30.420.10:FF:000034">
    <property type="entry name" value="3'-5' exoribonuclease 1"/>
    <property type="match status" value="1"/>
</dbReference>
<dbReference type="CDD" id="cd06133">
    <property type="entry name" value="ERI-1_3'hExo_like"/>
    <property type="match status" value="1"/>
</dbReference>
<evidence type="ECO:0000256" key="3">
    <source>
        <dbReference type="ARBA" id="ARBA00022839"/>
    </source>
</evidence>
<gene>
    <name evidence="7" type="ORF">BSL78_11756</name>
</gene>
<keyword evidence="5" id="KW-0812">Transmembrane</keyword>
<dbReference type="Gene3D" id="3.30.420.10">
    <property type="entry name" value="Ribonuclease H-like superfamily/Ribonuclease H"/>
    <property type="match status" value="1"/>
</dbReference>
<evidence type="ECO:0000313" key="7">
    <source>
        <dbReference type="EMBL" id="PIK51352.1"/>
    </source>
</evidence>
<name>A0A2G8KTP9_STIJA</name>
<keyword evidence="8" id="KW-1185">Reference proteome</keyword>
<dbReference type="InterPro" id="IPR013520">
    <property type="entry name" value="Ribonucl_H"/>
</dbReference>
<dbReference type="OrthoDB" id="448399at2759"/>
<evidence type="ECO:0000259" key="6">
    <source>
        <dbReference type="SMART" id="SM00479"/>
    </source>
</evidence>
<dbReference type="GO" id="GO:0005737">
    <property type="term" value="C:cytoplasm"/>
    <property type="evidence" value="ECO:0007669"/>
    <property type="project" value="TreeGrafter"/>
</dbReference>
<organism evidence="7 8">
    <name type="scientific">Stichopus japonicus</name>
    <name type="common">Sea cucumber</name>
    <dbReference type="NCBI Taxonomy" id="307972"/>
    <lineage>
        <taxon>Eukaryota</taxon>
        <taxon>Metazoa</taxon>
        <taxon>Echinodermata</taxon>
        <taxon>Eleutherozoa</taxon>
        <taxon>Echinozoa</taxon>
        <taxon>Holothuroidea</taxon>
        <taxon>Aspidochirotacea</taxon>
        <taxon>Aspidochirotida</taxon>
        <taxon>Stichopodidae</taxon>
        <taxon>Apostichopus</taxon>
    </lineage>
</organism>
<keyword evidence="5" id="KW-1133">Transmembrane helix</keyword>
<reference evidence="7 8" key="1">
    <citation type="journal article" date="2017" name="PLoS Biol.">
        <title>The sea cucumber genome provides insights into morphological evolution and visceral regeneration.</title>
        <authorList>
            <person name="Zhang X."/>
            <person name="Sun L."/>
            <person name="Yuan J."/>
            <person name="Sun Y."/>
            <person name="Gao Y."/>
            <person name="Zhang L."/>
            <person name="Li S."/>
            <person name="Dai H."/>
            <person name="Hamel J.F."/>
            <person name="Liu C."/>
            <person name="Yu Y."/>
            <person name="Liu S."/>
            <person name="Lin W."/>
            <person name="Guo K."/>
            <person name="Jin S."/>
            <person name="Xu P."/>
            <person name="Storey K.B."/>
            <person name="Huan P."/>
            <person name="Zhang T."/>
            <person name="Zhou Y."/>
            <person name="Zhang J."/>
            <person name="Lin C."/>
            <person name="Li X."/>
            <person name="Xing L."/>
            <person name="Huo D."/>
            <person name="Sun M."/>
            <person name="Wang L."/>
            <person name="Mercier A."/>
            <person name="Li F."/>
            <person name="Yang H."/>
            <person name="Xiang J."/>
        </authorList>
    </citation>
    <scope>NUCLEOTIDE SEQUENCE [LARGE SCALE GENOMIC DNA]</scope>
    <source>
        <strain evidence="7">Shaxun</strain>
        <tissue evidence="7">Muscle</tissue>
    </source>
</reference>
<keyword evidence="2" id="KW-0378">Hydrolase</keyword>
<feature type="domain" description="Exonuclease" evidence="6">
    <location>
        <begin position="219"/>
        <end position="403"/>
    </location>
</feature>
<dbReference type="InterPro" id="IPR047201">
    <property type="entry name" value="ERI-1_3'hExo-like"/>
</dbReference>
<keyword evidence="3" id="KW-0269">Exonuclease</keyword>
<feature type="transmembrane region" description="Helical" evidence="5">
    <location>
        <begin position="20"/>
        <end position="42"/>
    </location>
</feature>
<accession>A0A2G8KTP9</accession>